<dbReference type="RefSeq" id="WP_326508614.1">
    <property type="nucleotide sequence ID" value="NZ_JAWIIV010000023.1"/>
</dbReference>
<dbReference type="Proteomes" id="UP001352263">
    <property type="component" value="Unassembled WGS sequence"/>
</dbReference>
<evidence type="ECO:0000313" key="2">
    <source>
        <dbReference type="Proteomes" id="UP001352263"/>
    </source>
</evidence>
<name>A0ABU6JFQ5_9BURK</name>
<accession>A0ABU6JFQ5</accession>
<dbReference type="EMBL" id="JAWIIV010000023">
    <property type="protein sequence ID" value="MEC4721934.1"/>
    <property type="molecule type" value="Genomic_DNA"/>
</dbReference>
<protein>
    <recommendedName>
        <fullName evidence="3">XRE family transcriptional regulator</fullName>
    </recommendedName>
</protein>
<organism evidence="1 2">
    <name type="scientific">Noviherbaspirillum album</name>
    <dbReference type="NCBI Taxonomy" id="3080276"/>
    <lineage>
        <taxon>Bacteria</taxon>
        <taxon>Pseudomonadati</taxon>
        <taxon>Pseudomonadota</taxon>
        <taxon>Betaproteobacteria</taxon>
        <taxon>Burkholderiales</taxon>
        <taxon>Oxalobacteraceae</taxon>
        <taxon>Noviherbaspirillum</taxon>
    </lineage>
</organism>
<proteinExistence type="predicted"/>
<gene>
    <name evidence="1" type="ORF">RY831_22450</name>
</gene>
<sequence>MMNQQIPHSNYDPNQLLDAVKSRLCVESDKQLSRELHISYKLLEKIRSGALAISPSMLLWMAECAQTSIEELRGILGDRRARARLNLIKTA</sequence>
<comment type="caution">
    <text evidence="1">The sequence shown here is derived from an EMBL/GenBank/DDBJ whole genome shotgun (WGS) entry which is preliminary data.</text>
</comment>
<evidence type="ECO:0000313" key="1">
    <source>
        <dbReference type="EMBL" id="MEC4721934.1"/>
    </source>
</evidence>
<evidence type="ECO:0008006" key="3">
    <source>
        <dbReference type="Google" id="ProtNLM"/>
    </source>
</evidence>
<reference evidence="1 2" key="1">
    <citation type="submission" date="2023-10" db="EMBL/GenBank/DDBJ databases">
        <title>Noviherbaspirillum sp. CPCC 100848 genome assembly.</title>
        <authorList>
            <person name="Li X.Y."/>
            <person name="Fang X.M."/>
        </authorList>
    </citation>
    <scope>NUCLEOTIDE SEQUENCE [LARGE SCALE GENOMIC DNA]</scope>
    <source>
        <strain evidence="1 2">CPCC 100848</strain>
    </source>
</reference>
<keyword evidence="2" id="KW-1185">Reference proteome</keyword>